<comment type="similarity">
    <text evidence="2 6">Belongs to the acyl-CoA dehydrogenase family.</text>
</comment>
<dbReference type="InterPro" id="IPR006091">
    <property type="entry name" value="Acyl-CoA_Oxase/DH_mid-dom"/>
</dbReference>
<keyword evidence="5 6" id="KW-0560">Oxidoreductase</keyword>
<name>A0AAU1M2U8_9ACTN</name>
<dbReference type="InterPro" id="IPR037069">
    <property type="entry name" value="AcylCoA_DH/ox_N_sf"/>
</dbReference>
<evidence type="ECO:0000259" key="9">
    <source>
        <dbReference type="Pfam" id="PF02771"/>
    </source>
</evidence>
<feature type="domain" description="Acyl-CoA oxidase/dehydrogenase middle" evidence="8">
    <location>
        <begin position="124"/>
        <end position="218"/>
    </location>
</feature>
<dbReference type="InterPro" id="IPR046373">
    <property type="entry name" value="Acyl-CoA_Oxase/DH_mid-dom_sf"/>
</dbReference>
<dbReference type="InterPro" id="IPR013786">
    <property type="entry name" value="AcylCoA_DH/ox_N"/>
</dbReference>
<dbReference type="InterPro" id="IPR009075">
    <property type="entry name" value="AcylCo_DH/oxidase_C"/>
</dbReference>
<dbReference type="SUPFAM" id="SSF56645">
    <property type="entry name" value="Acyl-CoA dehydrogenase NM domain-like"/>
    <property type="match status" value="1"/>
</dbReference>
<dbReference type="Gene3D" id="2.40.110.10">
    <property type="entry name" value="Butyryl-CoA Dehydrogenase, subunit A, domain 2"/>
    <property type="match status" value="1"/>
</dbReference>
<dbReference type="FunFam" id="2.40.110.10:FF:000011">
    <property type="entry name" value="Acyl-CoA dehydrogenase FadE34"/>
    <property type="match status" value="1"/>
</dbReference>
<dbReference type="GO" id="GO:0005886">
    <property type="term" value="C:plasma membrane"/>
    <property type="evidence" value="ECO:0007669"/>
    <property type="project" value="TreeGrafter"/>
</dbReference>
<feature type="domain" description="Acyl-CoA dehydrogenase/oxidase C-terminal" evidence="7">
    <location>
        <begin position="231"/>
        <end position="375"/>
    </location>
</feature>
<dbReference type="GO" id="GO:0050660">
    <property type="term" value="F:flavin adenine dinucleotide binding"/>
    <property type="evidence" value="ECO:0007669"/>
    <property type="project" value="InterPro"/>
</dbReference>
<gene>
    <name evidence="10" type="ORF">OG222_33440</name>
</gene>
<keyword evidence="3 6" id="KW-0285">Flavoprotein</keyword>
<dbReference type="Pfam" id="PF02771">
    <property type="entry name" value="Acyl-CoA_dh_N"/>
    <property type="match status" value="1"/>
</dbReference>
<organism evidence="10">
    <name type="scientific">Streptomyces sp. NBC_00148</name>
    <dbReference type="NCBI Taxonomy" id="2903626"/>
    <lineage>
        <taxon>Bacteria</taxon>
        <taxon>Bacillati</taxon>
        <taxon>Actinomycetota</taxon>
        <taxon>Actinomycetes</taxon>
        <taxon>Kitasatosporales</taxon>
        <taxon>Streptomycetaceae</taxon>
        <taxon>Streptomyces</taxon>
    </lineage>
</organism>
<dbReference type="PANTHER" id="PTHR43292:SF3">
    <property type="entry name" value="ACYL-COA DEHYDROGENASE FADE29"/>
    <property type="match status" value="1"/>
</dbReference>
<protein>
    <submittedName>
        <fullName evidence="10">Acyl-CoA dehydrogenase family protein</fullName>
    </submittedName>
</protein>
<dbReference type="GO" id="GO:0016627">
    <property type="term" value="F:oxidoreductase activity, acting on the CH-CH group of donors"/>
    <property type="evidence" value="ECO:0007669"/>
    <property type="project" value="InterPro"/>
</dbReference>
<dbReference type="Gene3D" id="1.20.140.10">
    <property type="entry name" value="Butyryl-CoA Dehydrogenase, subunit A, domain 3"/>
    <property type="match status" value="1"/>
</dbReference>
<dbReference type="PANTHER" id="PTHR43292">
    <property type="entry name" value="ACYL-COA DEHYDROGENASE"/>
    <property type="match status" value="1"/>
</dbReference>
<proteinExistence type="inferred from homology"/>
<sequence length="380" mass="40692">MSTGSTAQGTVGEAAGELRSYLERIAPALHREWPDRTSFEARLAWQRALHEGGWAAPHWPVADGGRGLGVVDRLGCDAELARAGAPDIAGVFGIKNVGPTISAFGTVEQRASLPRILSTEEIWCQGFSEPGAGSDLASLRTRAVRDGDTFVINGQKVWTSDGTRATHCMVLVRTEPDAPAHKGISVLLVPLDTPGIERRPLRQMTGEHDFAELFFTDVRVPASALLGPLHEGWRVTMTTLGHERAGVVELAASLERNVRDAVAEFPDGVSDPVLRQGLARRYVEARTVGLMGSRVLRSLGEGREPGPEQSVIKLGWSLTTQRLGETLLDAAGSSGLAGGRYGDGAEAQRYLRVRASTIAAGTTEVMKNILAERVLGLPKK</sequence>
<evidence type="ECO:0000256" key="5">
    <source>
        <dbReference type="ARBA" id="ARBA00023002"/>
    </source>
</evidence>
<feature type="domain" description="Acyl-CoA dehydrogenase/oxidase N-terminal" evidence="9">
    <location>
        <begin position="18"/>
        <end position="119"/>
    </location>
</feature>
<dbReference type="InterPro" id="IPR009100">
    <property type="entry name" value="AcylCoA_DH/oxidase_NM_dom_sf"/>
</dbReference>
<dbReference type="Gene3D" id="1.10.540.10">
    <property type="entry name" value="Acyl-CoA dehydrogenase/oxidase, N-terminal domain"/>
    <property type="match status" value="1"/>
</dbReference>
<dbReference type="AlphaFoldDB" id="A0AAU1M2U8"/>
<dbReference type="Pfam" id="PF00441">
    <property type="entry name" value="Acyl-CoA_dh_1"/>
    <property type="match status" value="1"/>
</dbReference>
<keyword evidence="4 6" id="KW-0274">FAD</keyword>
<dbReference type="EMBL" id="CP108169">
    <property type="protein sequence ID" value="WTQ77746.1"/>
    <property type="molecule type" value="Genomic_DNA"/>
</dbReference>
<evidence type="ECO:0000256" key="2">
    <source>
        <dbReference type="ARBA" id="ARBA00009347"/>
    </source>
</evidence>
<evidence type="ECO:0000259" key="7">
    <source>
        <dbReference type="Pfam" id="PF00441"/>
    </source>
</evidence>
<dbReference type="Pfam" id="PF02770">
    <property type="entry name" value="Acyl-CoA_dh_M"/>
    <property type="match status" value="1"/>
</dbReference>
<accession>A0AAU1M2U8</accession>
<evidence type="ECO:0000256" key="4">
    <source>
        <dbReference type="ARBA" id="ARBA00022827"/>
    </source>
</evidence>
<evidence type="ECO:0000313" key="10">
    <source>
        <dbReference type="EMBL" id="WTQ77746.1"/>
    </source>
</evidence>
<evidence type="ECO:0000256" key="3">
    <source>
        <dbReference type="ARBA" id="ARBA00022630"/>
    </source>
</evidence>
<comment type="cofactor">
    <cofactor evidence="1 6">
        <name>FAD</name>
        <dbReference type="ChEBI" id="CHEBI:57692"/>
    </cofactor>
</comment>
<dbReference type="InterPro" id="IPR052161">
    <property type="entry name" value="Mycobact_Acyl-CoA_DH"/>
</dbReference>
<evidence type="ECO:0000259" key="8">
    <source>
        <dbReference type="Pfam" id="PF02770"/>
    </source>
</evidence>
<dbReference type="InterPro" id="IPR036250">
    <property type="entry name" value="AcylCo_DH-like_C"/>
</dbReference>
<dbReference type="SUPFAM" id="SSF47203">
    <property type="entry name" value="Acyl-CoA dehydrogenase C-terminal domain-like"/>
    <property type="match status" value="1"/>
</dbReference>
<reference evidence="10" key="1">
    <citation type="submission" date="2022-10" db="EMBL/GenBank/DDBJ databases">
        <title>The complete genomes of actinobacterial strains from the NBC collection.</title>
        <authorList>
            <person name="Joergensen T.S."/>
            <person name="Alvarez Arevalo M."/>
            <person name="Sterndorff E.B."/>
            <person name="Faurdal D."/>
            <person name="Vuksanovic O."/>
            <person name="Mourched A.-S."/>
            <person name="Charusanti P."/>
            <person name="Shaw S."/>
            <person name="Blin K."/>
            <person name="Weber T."/>
        </authorList>
    </citation>
    <scope>NUCLEOTIDE SEQUENCE</scope>
    <source>
        <strain evidence="10">NBC_00148</strain>
    </source>
</reference>
<evidence type="ECO:0000256" key="1">
    <source>
        <dbReference type="ARBA" id="ARBA00001974"/>
    </source>
</evidence>
<evidence type="ECO:0000256" key="6">
    <source>
        <dbReference type="RuleBase" id="RU362125"/>
    </source>
</evidence>